<dbReference type="RefSeq" id="WP_273601491.1">
    <property type="nucleotide sequence ID" value="NZ_JAQQXT010000011.1"/>
</dbReference>
<organism evidence="2 3">
    <name type="scientific">Roseateles albus</name>
    <dbReference type="NCBI Taxonomy" id="2987525"/>
    <lineage>
        <taxon>Bacteria</taxon>
        <taxon>Pseudomonadati</taxon>
        <taxon>Pseudomonadota</taxon>
        <taxon>Betaproteobacteria</taxon>
        <taxon>Burkholderiales</taxon>
        <taxon>Sphaerotilaceae</taxon>
        <taxon>Roseateles</taxon>
    </lineage>
</organism>
<gene>
    <name evidence="2" type="ORF">PRZ03_17375</name>
</gene>
<evidence type="ECO:0000313" key="3">
    <source>
        <dbReference type="Proteomes" id="UP001221189"/>
    </source>
</evidence>
<dbReference type="SUPFAM" id="SSF56349">
    <property type="entry name" value="DNA breaking-rejoining enzymes"/>
    <property type="match status" value="2"/>
</dbReference>
<dbReference type="EMBL" id="JAQQXT010000011">
    <property type="protein sequence ID" value="MDC8773356.1"/>
    <property type="molecule type" value="Genomic_DNA"/>
</dbReference>
<dbReference type="CDD" id="cd00397">
    <property type="entry name" value="DNA_BRE_C"/>
    <property type="match status" value="1"/>
</dbReference>
<dbReference type="Proteomes" id="UP001221189">
    <property type="component" value="Unassembled WGS sequence"/>
</dbReference>
<keyword evidence="1" id="KW-0233">DNA recombination</keyword>
<name>A0ABT5KKK5_9BURK</name>
<dbReference type="InterPro" id="IPR011010">
    <property type="entry name" value="DNA_brk_join_enz"/>
</dbReference>
<dbReference type="InterPro" id="IPR013762">
    <property type="entry name" value="Integrase-like_cat_sf"/>
</dbReference>
<protein>
    <submittedName>
        <fullName evidence="2">Site-specific integrase</fullName>
    </submittedName>
</protein>
<evidence type="ECO:0000256" key="1">
    <source>
        <dbReference type="ARBA" id="ARBA00023172"/>
    </source>
</evidence>
<keyword evidence="3" id="KW-1185">Reference proteome</keyword>
<reference evidence="2 3" key="1">
    <citation type="submission" date="2022-10" db="EMBL/GenBank/DDBJ databases">
        <title>Paucibacter sp. hw1 Genome sequencing.</title>
        <authorList>
            <person name="Park S."/>
        </authorList>
    </citation>
    <scope>NUCLEOTIDE SEQUENCE [LARGE SCALE GENOMIC DNA]</scope>
    <source>
        <strain evidence="3">hw1</strain>
    </source>
</reference>
<dbReference type="Gene3D" id="1.10.443.10">
    <property type="entry name" value="Intergrase catalytic core"/>
    <property type="match status" value="1"/>
</dbReference>
<comment type="caution">
    <text evidence="2">The sequence shown here is derived from an EMBL/GenBank/DDBJ whole genome shotgun (WGS) entry which is preliminary data.</text>
</comment>
<sequence>MTEISLDPNKGQTSPVDIDTGFLTIGQPGLKIPPELVRVAKSTNSERALESLLQLTGHKNSLTHLGSIVSLLSQKEIILILSRWSDCDPYAAALEIFGRGTWMYPGLADQLRPFEDDQKATRRLQGDLTEQYLAAMAAARRPVQKDQAMVLFIQRLRSLCVVRAFSAQDQFQISREKSLQQVCAALRLACDHPVSDQLDWLRSILSLETQLDDLASDVQIRCTERLKQTTGTSSQKQFYRALIKVAADGPWRSTHDFDSSSSLPANLQLRPPLTFRGEVSHQPFLDLLDPVYEESDDGEAGPIQPYLTDQKNTAARNTQRGRGLMLEHIEDVQFLRQTWHHLSVEEEHLFLRRIEALLASNRRLDRIGATMVLIGCITSRSMTSVGQLQICKQPSDDWAIDPHSCELHRRPPRFMRRWRAESLGQDQLHWLNPMAGEYRIRLCERAASELAKILPGADRSDISEIWNAVSNSVRLETWFNECFLGDSKLVHLGAPSSARVLQVHAFDKTFNHSFVRLLGAQNRTALPSACTYGAYGPSDIHNGLSIGTAQTLFTIVEPPTDRYLNCCGSELDVLPHRIHEAISGLIARVNAAAIDQANWVESHNLLTSLCVISLLASTGARPVHSPFESLAGIDMERRLLLVEDKVSGPTRGSRLCVLSDFAHDLLNRTYLPHLRMLAESLSHAVPIFAGQLRRVLAQDTEAQVPLFLFLRDTPTLEWLEVTETQLQLESGVDWPLPWNVFRHLHSTELVRRGIDQEVVDAMLAHADGQSQSHGNYSVRVPLDDLKSARAAVNALQMEWGLDSFQVMGAPSPPRVQSVPEPSMMASRAFGRTARALDRAAKRDAAIFRAETEIKSMVGARPPSTLSPDDWHAVALTMLFREDKVRHPFASLRYEVFEKYLNSIWQEQRVLTRMRRGFNVNPPCEAFFNEDVIGAQRKLEELQAAFEVAQAALDGPRIGARHAGMLAAIELILHCGVAHIRALLDVLCLRPSVKLVKFQNKYWLERSYSETWKDGRPVFRVQVSGRAARWLAISTQGPNQLKTIPDIPAELEQLLTQQAGRSMKQLIAPIAALQDQLNALTLPGTDAAYLGGRLIFSAIPHRDWYRLHSGKAPICDSGPGAEKGEDDQGPPDEVPYVIAIESKAKQAATSGTSTPEKCAELFEAIRSAISKDTDHPKTSITAIEAATATSIYGHGDFPYVAASFICHLLARRPKKGQRDNLRTSTVRRIWYALFQPICDLAHDKNIYDLEDDEWTDLYSEMVEWWQKYFQRSKEVLDAKHQLDQFENAGSARLSDEERAAGAGKRTLDALREFHAYLELAFGADSPEWSEISDEASGIVGRPGLVLLRDYLFGLDGLVGGLPMSEVSDDSLRSAFVWFLCARFGVRLGEAVGLYRQDWIEIDGAIVIVIQANHVRPLKTPRSRRKIPLLETLTALERSLIGEVLRRWLIAGKGDQRTPLFEGLDRNSYRKFRSAIGQELGARVKDATRNITASLHMLRHSYASRVFGLLRGQSLGSADSYTLGGSEHVRRLLLGRNESDRRVLWSISRLLGHSSPAVSARCYLHGLDQWTHLVGATEFRDIHIRKFSRVIDLDVVDVDGTYGEVRLNAHSVQQEAQEGIGKLITYVRLRVQGHRADSAFSNSMAGPDSVTAFEGLLNRVCAKTGNSIRKSDPYEIPNSISINQWLALQKRVKHIQISQHPTLAFDALETVGRRRQIVLFRAVHFEEFAKFLSSTNIFQDDIGLIESRNLSKKLADWVQESKLINYKAPASEFGPTFQLDKAEFGDPLACQKDRVIAVPRRQGGSIHTTQVLLVLWLGWMAIRSTAPINMAKEPIYTPFH</sequence>
<proteinExistence type="predicted"/>
<accession>A0ABT5KKK5</accession>
<evidence type="ECO:0000313" key="2">
    <source>
        <dbReference type="EMBL" id="MDC8773356.1"/>
    </source>
</evidence>